<keyword evidence="13" id="KW-0239">DNA-directed DNA polymerase</keyword>
<evidence type="ECO:0000256" key="12">
    <source>
        <dbReference type="ARBA" id="ARBA00022840"/>
    </source>
</evidence>
<evidence type="ECO:0000313" key="23">
    <source>
        <dbReference type="EMBL" id="PSL35776.1"/>
    </source>
</evidence>
<dbReference type="Gene3D" id="3.30.1490.70">
    <property type="match status" value="1"/>
</dbReference>
<reference evidence="23 24" key="1">
    <citation type="submission" date="2018-03" db="EMBL/GenBank/DDBJ databases">
        <title>Genomic Encyclopedia of Archaeal and Bacterial Type Strains, Phase II (KMG-II): from individual species to whole genera.</title>
        <authorList>
            <person name="Goeker M."/>
        </authorList>
    </citation>
    <scope>NUCLEOTIDE SEQUENCE [LARGE SCALE GENOMIC DNA]</scope>
    <source>
        <strain evidence="23 24">DSM 18107</strain>
    </source>
</reference>
<dbReference type="InterPro" id="IPR052171">
    <property type="entry name" value="NHEJ_LigD"/>
</dbReference>
<organism evidence="23 24">
    <name type="scientific">Chitinophaga ginsengisoli</name>
    <dbReference type="NCBI Taxonomy" id="363837"/>
    <lineage>
        <taxon>Bacteria</taxon>
        <taxon>Pseudomonadati</taxon>
        <taxon>Bacteroidota</taxon>
        <taxon>Chitinophagia</taxon>
        <taxon>Chitinophagales</taxon>
        <taxon>Chitinophagaceae</taxon>
        <taxon>Chitinophaga</taxon>
    </lineage>
</organism>
<keyword evidence="18" id="KW-0511">Multifunctional enzyme</keyword>
<evidence type="ECO:0000259" key="22">
    <source>
        <dbReference type="PROSITE" id="PS50160"/>
    </source>
</evidence>
<comment type="caution">
    <text evidence="23">The sequence shown here is derived from an EMBL/GenBank/DDBJ whole genome shotgun (WGS) entry which is preliminary data.</text>
</comment>
<dbReference type="NCBIfam" id="TIGR02776">
    <property type="entry name" value="NHEJ_ligase_prk"/>
    <property type="match status" value="1"/>
</dbReference>
<dbReference type="CDD" id="cd04865">
    <property type="entry name" value="LigD_Pol_like_2"/>
    <property type="match status" value="1"/>
</dbReference>
<dbReference type="SUPFAM" id="SSF50249">
    <property type="entry name" value="Nucleic acid-binding proteins"/>
    <property type="match status" value="1"/>
</dbReference>
<dbReference type="GO" id="GO:0046872">
    <property type="term" value="F:metal ion binding"/>
    <property type="evidence" value="ECO:0007669"/>
    <property type="project" value="UniProtKB-KW"/>
</dbReference>
<dbReference type="PANTHER" id="PTHR42705:SF2">
    <property type="entry name" value="BIFUNCTIONAL NON-HOMOLOGOUS END JOINING PROTEIN LIGD"/>
    <property type="match status" value="1"/>
</dbReference>
<evidence type="ECO:0000256" key="11">
    <source>
        <dbReference type="ARBA" id="ARBA00022839"/>
    </source>
</evidence>
<evidence type="ECO:0000256" key="15">
    <source>
        <dbReference type="ARBA" id="ARBA00023172"/>
    </source>
</evidence>
<feature type="region of interest" description="Disordered" evidence="21">
    <location>
        <begin position="518"/>
        <end position="552"/>
    </location>
</feature>
<evidence type="ECO:0000256" key="8">
    <source>
        <dbReference type="ARBA" id="ARBA00022741"/>
    </source>
</evidence>
<evidence type="ECO:0000256" key="4">
    <source>
        <dbReference type="ARBA" id="ARBA00022679"/>
    </source>
</evidence>
<dbReference type="CDD" id="cd07971">
    <property type="entry name" value="OBF_DNA_ligase_LigD"/>
    <property type="match status" value="1"/>
</dbReference>
<dbReference type="Gene3D" id="3.30.470.30">
    <property type="entry name" value="DNA ligase/mRNA capping enzyme"/>
    <property type="match status" value="1"/>
</dbReference>
<evidence type="ECO:0000256" key="16">
    <source>
        <dbReference type="ARBA" id="ARBA00023204"/>
    </source>
</evidence>
<dbReference type="EC" id="6.5.1.1" evidence="2"/>
<dbReference type="Pfam" id="PF21686">
    <property type="entry name" value="LigD_Prim-Pol"/>
    <property type="match status" value="1"/>
</dbReference>
<dbReference type="InterPro" id="IPR014146">
    <property type="entry name" value="LigD_ligase_dom"/>
</dbReference>
<dbReference type="GO" id="GO:0003910">
    <property type="term" value="F:DNA ligase (ATP) activity"/>
    <property type="evidence" value="ECO:0007669"/>
    <property type="project" value="UniProtKB-EC"/>
</dbReference>
<dbReference type="PANTHER" id="PTHR42705">
    <property type="entry name" value="BIFUNCTIONAL NON-HOMOLOGOUS END JOINING PROTEIN LIGD"/>
    <property type="match status" value="1"/>
</dbReference>
<comment type="catalytic activity">
    <reaction evidence="20">
        <text>ATP + (deoxyribonucleotide)n-3'-hydroxyl + 5'-phospho-(deoxyribonucleotide)m = (deoxyribonucleotide)n+m + AMP + diphosphate.</text>
        <dbReference type="EC" id="6.5.1.1"/>
    </reaction>
</comment>
<dbReference type="RefSeq" id="WP_245901419.1">
    <property type="nucleotide sequence ID" value="NZ_PYGK01000001.1"/>
</dbReference>
<dbReference type="InterPro" id="IPR012309">
    <property type="entry name" value="DNA_ligase_ATP-dep_C"/>
</dbReference>
<evidence type="ECO:0000256" key="10">
    <source>
        <dbReference type="ARBA" id="ARBA00022801"/>
    </source>
</evidence>
<dbReference type="Pfam" id="PF04679">
    <property type="entry name" value="DNA_ligase_A_C"/>
    <property type="match status" value="1"/>
</dbReference>
<dbReference type="CDD" id="cd07906">
    <property type="entry name" value="Adenylation_DNA_ligase_LigD_LigC"/>
    <property type="match status" value="1"/>
</dbReference>
<keyword evidence="7" id="KW-0479">Metal-binding</keyword>
<dbReference type="NCBIfam" id="TIGR02778">
    <property type="entry name" value="ligD_pol"/>
    <property type="match status" value="1"/>
</dbReference>
<dbReference type="InterPro" id="IPR012340">
    <property type="entry name" value="NA-bd_OB-fold"/>
</dbReference>
<keyword evidence="5" id="KW-0548">Nucleotidyltransferase</keyword>
<dbReference type="GO" id="GO:0005524">
    <property type="term" value="F:ATP binding"/>
    <property type="evidence" value="ECO:0007669"/>
    <property type="project" value="UniProtKB-KW"/>
</dbReference>
<dbReference type="Gene3D" id="3.90.920.10">
    <property type="entry name" value="DNA primase, PRIM domain"/>
    <property type="match status" value="1"/>
</dbReference>
<dbReference type="SUPFAM" id="SSF56091">
    <property type="entry name" value="DNA ligase/mRNA capping enzyme, catalytic domain"/>
    <property type="match status" value="1"/>
</dbReference>
<dbReference type="PROSITE" id="PS50160">
    <property type="entry name" value="DNA_LIGASE_A3"/>
    <property type="match status" value="1"/>
</dbReference>
<keyword evidence="6" id="KW-0540">Nuclease</keyword>
<dbReference type="NCBIfam" id="TIGR02777">
    <property type="entry name" value="LigD_PE_dom"/>
    <property type="match status" value="1"/>
</dbReference>
<feature type="compositionally biased region" description="Basic and acidic residues" evidence="21">
    <location>
        <begin position="1"/>
        <end position="11"/>
    </location>
</feature>
<proteinExistence type="predicted"/>
<keyword evidence="12" id="KW-0067">ATP-binding</keyword>
<evidence type="ECO:0000256" key="19">
    <source>
        <dbReference type="ARBA" id="ARBA00029943"/>
    </source>
</evidence>
<dbReference type="InterPro" id="IPR012310">
    <property type="entry name" value="DNA_ligase_ATP-dep_cent"/>
</dbReference>
<dbReference type="GO" id="GO:0004527">
    <property type="term" value="F:exonuclease activity"/>
    <property type="evidence" value="ECO:0007669"/>
    <property type="project" value="UniProtKB-KW"/>
</dbReference>
<evidence type="ECO:0000256" key="2">
    <source>
        <dbReference type="ARBA" id="ARBA00012727"/>
    </source>
</evidence>
<dbReference type="Proteomes" id="UP000240978">
    <property type="component" value="Unassembled WGS sequence"/>
</dbReference>
<keyword evidence="3 23" id="KW-0436">Ligase</keyword>
<dbReference type="AlphaFoldDB" id="A0A2P8GP91"/>
<dbReference type="GO" id="GO:0006281">
    <property type="term" value="P:DNA repair"/>
    <property type="evidence" value="ECO:0007669"/>
    <property type="project" value="UniProtKB-KW"/>
</dbReference>
<evidence type="ECO:0000313" key="24">
    <source>
        <dbReference type="Proteomes" id="UP000240978"/>
    </source>
</evidence>
<keyword evidence="9" id="KW-0227">DNA damage</keyword>
<dbReference type="InterPro" id="IPR014145">
    <property type="entry name" value="LigD_pol_dom"/>
</dbReference>
<evidence type="ECO:0000256" key="13">
    <source>
        <dbReference type="ARBA" id="ARBA00022932"/>
    </source>
</evidence>
<evidence type="ECO:0000256" key="7">
    <source>
        <dbReference type="ARBA" id="ARBA00022723"/>
    </source>
</evidence>
<evidence type="ECO:0000256" key="3">
    <source>
        <dbReference type="ARBA" id="ARBA00022598"/>
    </source>
</evidence>
<evidence type="ECO:0000256" key="17">
    <source>
        <dbReference type="ARBA" id="ARBA00023211"/>
    </source>
</evidence>
<accession>A0A2P8GP91</accession>
<dbReference type="InterPro" id="IPR014143">
    <property type="entry name" value="NHEJ_ligase_prk"/>
</dbReference>
<keyword evidence="15" id="KW-0233">DNA recombination</keyword>
<keyword evidence="14" id="KW-0238">DNA-binding</keyword>
<evidence type="ECO:0000256" key="5">
    <source>
        <dbReference type="ARBA" id="ARBA00022695"/>
    </source>
</evidence>
<keyword evidence="17" id="KW-0464">Manganese</keyword>
<evidence type="ECO:0000256" key="18">
    <source>
        <dbReference type="ARBA" id="ARBA00023268"/>
    </source>
</evidence>
<comment type="cofactor">
    <cofactor evidence="1">
        <name>Mn(2+)</name>
        <dbReference type="ChEBI" id="CHEBI:29035"/>
    </cofactor>
</comment>
<dbReference type="EMBL" id="PYGK01000001">
    <property type="protein sequence ID" value="PSL35776.1"/>
    <property type="molecule type" value="Genomic_DNA"/>
</dbReference>
<feature type="domain" description="ATP-dependent DNA ligase family profile" evidence="22">
    <location>
        <begin position="304"/>
        <end position="453"/>
    </location>
</feature>
<dbReference type="GO" id="GO:0003677">
    <property type="term" value="F:DNA binding"/>
    <property type="evidence" value="ECO:0007669"/>
    <property type="project" value="UniProtKB-KW"/>
</dbReference>
<dbReference type="Gene3D" id="2.40.50.140">
    <property type="entry name" value="Nucleic acid-binding proteins"/>
    <property type="match status" value="1"/>
</dbReference>
<keyword evidence="8" id="KW-0547">Nucleotide-binding</keyword>
<keyword evidence="10" id="KW-0378">Hydrolase</keyword>
<evidence type="ECO:0000256" key="14">
    <source>
        <dbReference type="ARBA" id="ARBA00023125"/>
    </source>
</evidence>
<evidence type="ECO:0000256" key="20">
    <source>
        <dbReference type="ARBA" id="ARBA00034003"/>
    </source>
</evidence>
<dbReference type="Pfam" id="PF13298">
    <property type="entry name" value="LigD_N"/>
    <property type="match status" value="1"/>
</dbReference>
<dbReference type="NCBIfam" id="TIGR02779">
    <property type="entry name" value="NHEJ_ligase_lig"/>
    <property type="match status" value="1"/>
</dbReference>
<keyword evidence="16" id="KW-0234">DNA repair</keyword>
<dbReference type="GO" id="GO:0003887">
    <property type="term" value="F:DNA-directed DNA polymerase activity"/>
    <property type="evidence" value="ECO:0007669"/>
    <property type="project" value="UniProtKB-KW"/>
</dbReference>
<dbReference type="Pfam" id="PF01068">
    <property type="entry name" value="DNA_ligase_A_M"/>
    <property type="match status" value="1"/>
</dbReference>
<dbReference type="GO" id="GO:0006310">
    <property type="term" value="P:DNA recombination"/>
    <property type="evidence" value="ECO:0007669"/>
    <property type="project" value="UniProtKB-KW"/>
</dbReference>
<evidence type="ECO:0000256" key="21">
    <source>
        <dbReference type="SAM" id="MobiDB-lite"/>
    </source>
</evidence>
<evidence type="ECO:0000256" key="9">
    <source>
        <dbReference type="ARBA" id="ARBA00022763"/>
    </source>
</evidence>
<keyword evidence="24" id="KW-1185">Reference proteome</keyword>
<gene>
    <name evidence="23" type="ORF">CLV42_101538</name>
</gene>
<keyword evidence="4" id="KW-0808">Transferase</keyword>
<name>A0A2P8GP91_9BACT</name>
<protein>
    <recommendedName>
        <fullName evidence="2">DNA ligase (ATP)</fullName>
        <ecNumber evidence="2">6.5.1.1</ecNumber>
    </recommendedName>
    <alternativeName>
        <fullName evidence="19">NHEJ DNA polymerase</fullName>
    </alternativeName>
</protein>
<feature type="compositionally biased region" description="Low complexity" evidence="21">
    <location>
        <begin position="521"/>
        <end position="547"/>
    </location>
</feature>
<sequence>MSLRTYDEKRNFNVTSEPKGAKKKGAAKQHIFVIQRHHASRLHYDFRLEVDGVLKSWAVPKGPSMNPSDKRLAMQVEDHPYDYKDFEGVIPEGNYGAGFVYVWDKGNYELLHEDGKDFDKEANKEIREGNLKIRLKGKKVKGEFALVKMKNSDDNAWLLLKHKDDFAVKGAYDSENFTPQRIKDRGVKEKEKMKAPKKKVVRAKAKAAPTKREQFTPMMATLVDKPFSREGWLFETKWDGYRAIADVRKGKVELYSRNHLSFNKDYPKIVEALEDLPHDAVLDGEVVILKKDGSSDFQSLQNYKNNASGNLVYVVFDMLQLDGQDLQAMPLIQRKELLKDVVTQLDSKTVIFSEHVLNDSEKLYKTAQQKGWEGIIAKEAESLYAEGRRSMSWLKIKIVDEQEAIICGYTEPQGSRKKIGSLVLGVYDDNNELKYVGNCGGGLNGALINELYDKMQPFRQKTSPFKEKVKTNTPVTWIKPELVCQVKFHAWTSDRHLRMPIFLGLRKDKPATEVHKETAKSTKMATKKAAVQATTNTTTTTTTTTTAHTHEKERVVTLNGKKVTLTNQQKIFWPDEKISKGTLLDYYMEMADYVLPFLKDRPLSLHRFPNGINDAGFYQKDVDKAAAPDWLKTIQLHAASASRDVDYLVCNNAATLAYMVNLGCIEINPWLSRVKNLDNPDYLVLDLDPENIAFKYVVETARAIKALLDQLGLTAFCKTSGASGLHIYVPTGAKYNYETCRLFAEYVAKQVQQELPAITSVIRNKSKRNKKVYIDYMQNSRGQTIASPYSVRPKPGATVSAPLNWDELTDDLAIADFNIGNMADRIRDVGDLWKDIDKTKNDLRKVIQQIEATAQ</sequence>
<dbReference type="InterPro" id="IPR014144">
    <property type="entry name" value="LigD_PE_domain"/>
</dbReference>
<evidence type="ECO:0000256" key="1">
    <source>
        <dbReference type="ARBA" id="ARBA00001936"/>
    </source>
</evidence>
<evidence type="ECO:0000256" key="6">
    <source>
        <dbReference type="ARBA" id="ARBA00022722"/>
    </source>
</evidence>
<feature type="region of interest" description="Disordered" evidence="21">
    <location>
        <begin position="1"/>
        <end position="23"/>
    </location>
</feature>
<keyword evidence="11" id="KW-0269">Exonuclease</keyword>